<feature type="compositionally biased region" description="Basic and acidic residues" evidence="1">
    <location>
        <begin position="76"/>
        <end position="85"/>
    </location>
</feature>
<gene>
    <name evidence="3" type="ORF">QN277_007777</name>
</gene>
<keyword evidence="4" id="KW-1185">Reference proteome</keyword>
<organism evidence="3 4">
    <name type="scientific">Acacia crassicarpa</name>
    <name type="common">northern wattle</name>
    <dbReference type="NCBI Taxonomy" id="499986"/>
    <lineage>
        <taxon>Eukaryota</taxon>
        <taxon>Viridiplantae</taxon>
        <taxon>Streptophyta</taxon>
        <taxon>Embryophyta</taxon>
        <taxon>Tracheophyta</taxon>
        <taxon>Spermatophyta</taxon>
        <taxon>Magnoliopsida</taxon>
        <taxon>eudicotyledons</taxon>
        <taxon>Gunneridae</taxon>
        <taxon>Pentapetalae</taxon>
        <taxon>rosids</taxon>
        <taxon>fabids</taxon>
        <taxon>Fabales</taxon>
        <taxon>Fabaceae</taxon>
        <taxon>Caesalpinioideae</taxon>
        <taxon>mimosoid clade</taxon>
        <taxon>Acacieae</taxon>
        <taxon>Acacia</taxon>
    </lineage>
</organism>
<dbReference type="Proteomes" id="UP001293593">
    <property type="component" value="Unassembled WGS sequence"/>
</dbReference>
<feature type="region of interest" description="Disordered" evidence="1">
    <location>
        <begin position="52"/>
        <end position="114"/>
    </location>
</feature>
<comment type="caution">
    <text evidence="3">The sequence shown here is derived from an EMBL/GenBank/DDBJ whole genome shotgun (WGS) entry which is preliminary data.</text>
</comment>
<reference evidence="3" key="1">
    <citation type="submission" date="2023-10" db="EMBL/GenBank/DDBJ databases">
        <title>Chromosome-level genome of the transformable northern wattle, Acacia crassicarpa.</title>
        <authorList>
            <person name="Massaro I."/>
            <person name="Sinha N.R."/>
            <person name="Poethig S."/>
            <person name="Leichty A.R."/>
        </authorList>
    </citation>
    <scope>NUCLEOTIDE SEQUENCE</scope>
    <source>
        <strain evidence="3">Acra3RX</strain>
        <tissue evidence="3">Leaf</tissue>
    </source>
</reference>
<sequence>MLDPSSSAMNDQLSRPNSIFGLRLWVVLGACDGAAIVLLIFLISIWLISRRSKTETDRPSQPSIHEIRIDHHHNSKLKENPDRLVSRTRHPHRNWTPSSAPNIGRRKPIRDQQN</sequence>
<feature type="transmembrane region" description="Helical" evidence="2">
    <location>
        <begin position="20"/>
        <end position="48"/>
    </location>
</feature>
<proteinExistence type="predicted"/>
<keyword evidence="2" id="KW-0472">Membrane</keyword>
<evidence type="ECO:0000256" key="2">
    <source>
        <dbReference type="SAM" id="Phobius"/>
    </source>
</evidence>
<keyword evidence="2" id="KW-1133">Transmembrane helix</keyword>
<evidence type="ECO:0000313" key="4">
    <source>
        <dbReference type="Proteomes" id="UP001293593"/>
    </source>
</evidence>
<dbReference type="AlphaFoldDB" id="A0AAE1JS61"/>
<protein>
    <submittedName>
        <fullName evidence="3">Uncharacterized protein</fullName>
    </submittedName>
</protein>
<evidence type="ECO:0000256" key="1">
    <source>
        <dbReference type="SAM" id="MobiDB-lite"/>
    </source>
</evidence>
<evidence type="ECO:0000313" key="3">
    <source>
        <dbReference type="EMBL" id="KAK4258319.1"/>
    </source>
</evidence>
<name>A0AAE1JS61_9FABA</name>
<dbReference type="EMBL" id="JAWXYG010000012">
    <property type="protein sequence ID" value="KAK4258319.1"/>
    <property type="molecule type" value="Genomic_DNA"/>
</dbReference>
<accession>A0AAE1JS61</accession>
<keyword evidence="2" id="KW-0812">Transmembrane</keyword>